<dbReference type="SMART" id="SM00256">
    <property type="entry name" value="FBOX"/>
    <property type="match status" value="1"/>
</dbReference>
<dbReference type="AlphaFoldDB" id="A0AAV6JH65"/>
<name>A0AAV6JH65_9ERIC</name>
<dbReference type="PROSITE" id="PS50181">
    <property type="entry name" value="FBOX"/>
    <property type="match status" value="1"/>
</dbReference>
<gene>
    <name evidence="2" type="ORF">RHGRI_019401</name>
</gene>
<evidence type="ECO:0000313" key="3">
    <source>
        <dbReference type="Proteomes" id="UP000823749"/>
    </source>
</evidence>
<organism evidence="2 3">
    <name type="scientific">Rhododendron griersonianum</name>
    <dbReference type="NCBI Taxonomy" id="479676"/>
    <lineage>
        <taxon>Eukaryota</taxon>
        <taxon>Viridiplantae</taxon>
        <taxon>Streptophyta</taxon>
        <taxon>Embryophyta</taxon>
        <taxon>Tracheophyta</taxon>
        <taxon>Spermatophyta</taxon>
        <taxon>Magnoliopsida</taxon>
        <taxon>eudicotyledons</taxon>
        <taxon>Gunneridae</taxon>
        <taxon>Pentapetalae</taxon>
        <taxon>asterids</taxon>
        <taxon>Ericales</taxon>
        <taxon>Ericaceae</taxon>
        <taxon>Ericoideae</taxon>
        <taxon>Rhodoreae</taxon>
        <taxon>Rhododendron</taxon>
    </lineage>
</organism>
<dbReference type="InterPro" id="IPR050232">
    <property type="entry name" value="FBL13/AtMIF1-like"/>
</dbReference>
<dbReference type="SUPFAM" id="SSF52047">
    <property type="entry name" value="RNI-like"/>
    <property type="match status" value="1"/>
</dbReference>
<protein>
    <recommendedName>
        <fullName evidence="1">F-box domain-containing protein</fullName>
    </recommendedName>
</protein>
<dbReference type="SUPFAM" id="SSF81383">
    <property type="entry name" value="F-box domain"/>
    <property type="match status" value="1"/>
</dbReference>
<keyword evidence="3" id="KW-1185">Reference proteome</keyword>
<dbReference type="PANTHER" id="PTHR31900:SF30">
    <property type="entry name" value="SUPERFAMILY PROTEIN, PUTATIVE-RELATED"/>
    <property type="match status" value="1"/>
</dbReference>
<dbReference type="InterPro" id="IPR036047">
    <property type="entry name" value="F-box-like_dom_sf"/>
</dbReference>
<dbReference type="Pfam" id="PF00646">
    <property type="entry name" value="F-box"/>
    <property type="match status" value="1"/>
</dbReference>
<feature type="domain" description="F-box" evidence="1">
    <location>
        <begin position="27"/>
        <end position="75"/>
    </location>
</feature>
<reference evidence="2" key="1">
    <citation type="submission" date="2020-08" db="EMBL/GenBank/DDBJ databases">
        <title>Plant Genome Project.</title>
        <authorList>
            <person name="Zhang R.-G."/>
        </authorList>
    </citation>
    <scope>NUCLEOTIDE SEQUENCE</scope>
    <source>
        <strain evidence="2">WSP0</strain>
        <tissue evidence="2">Leaf</tissue>
    </source>
</reference>
<dbReference type="SMART" id="SM00579">
    <property type="entry name" value="FBD"/>
    <property type="match status" value="1"/>
</dbReference>
<dbReference type="Pfam" id="PF08387">
    <property type="entry name" value="FBD"/>
    <property type="match status" value="1"/>
</dbReference>
<proteinExistence type="predicted"/>
<dbReference type="CDD" id="cd22160">
    <property type="entry name" value="F-box_AtFBL13-like"/>
    <property type="match status" value="1"/>
</dbReference>
<dbReference type="Proteomes" id="UP000823749">
    <property type="component" value="Chromosome 7"/>
</dbReference>
<evidence type="ECO:0000313" key="2">
    <source>
        <dbReference type="EMBL" id="KAG5538835.1"/>
    </source>
</evidence>
<comment type="caution">
    <text evidence="2">The sequence shown here is derived from an EMBL/GenBank/DDBJ whole genome shotgun (WGS) entry which is preliminary data.</text>
</comment>
<dbReference type="PANTHER" id="PTHR31900">
    <property type="entry name" value="F-BOX/RNI SUPERFAMILY PROTEIN-RELATED"/>
    <property type="match status" value="1"/>
</dbReference>
<dbReference type="EMBL" id="JACTNZ010000007">
    <property type="protein sequence ID" value="KAG5538835.1"/>
    <property type="molecule type" value="Genomic_DNA"/>
</dbReference>
<dbReference type="Gene3D" id="1.20.1280.50">
    <property type="match status" value="1"/>
</dbReference>
<dbReference type="InterPro" id="IPR001810">
    <property type="entry name" value="F-box_dom"/>
</dbReference>
<accession>A0AAV6JH65</accession>
<sequence>MDASGSLPDSQKQTKKFRKHKKYEIDRDIISNLPENVLTHILSFLPTKYVVRTSVLSTKWKDTWTKVTNLHFDDELLSSRKNMTRRAYFMNFVDRVLLHLENSKIHSFYLSCDNYSDASRVSAWISAVIKRQVQKLDIKYRKEEFVVPRCVFGSDSLRKLKLVAKCIIKVSASCFSRLEIVDLSGVTFLNTCFPNTGEITLTFPVLKVLTLCSTKLLNVKVVNLNVPALHSCDLNANESGWVPDDSHDLLIKICGQDLKKFKCSSSLSENYVLDCASSVTEVNIGIISKVDTEYNSQEKTTVGLRACDLLKMFLGVENLTLSWHTIEVLAPLENLQALLPSYGNLVHLEFSGSKLVFDATVMAFLHSSPVLETLIFEMGCCTLQFNKDVVQEMVPQCFLSHLKVVKFVCFKGNTRELDLAKFLLVNAMVLEVMIINASSSLKYQAETKFEPVKKQLSTFPKGSSHATILFS</sequence>
<evidence type="ECO:0000259" key="1">
    <source>
        <dbReference type="PROSITE" id="PS50181"/>
    </source>
</evidence>
<dbReference type="InterPro" id="IPR053781">
    <property type="entry name" value="F-box_AtFBL13-like"/>
</dbReference>
<dbReference type="InterPro" id="IPR006566">
    <property type="entry name" value="FBD"/>
</dbReference>